<gene>
    <name evidence="1" type="ORF">MMA15_16970</name>
</gene>
<evidence type="ECO:0008006" key="3">
    <source>
        <dbReference type="Google" id="ProtNLM"/>
    </source>
</evidence>
<evidence type="ECO:0000313" key="1">
    <source>
        <dbReference type="EMBL" id="MCH6162015.1"/>
    </source>
</evidence>
<accession>A0ABS9T0F5</accession>
<proteinExistence type="predicted"/>
<evidence type="ECO:0000313" key="2">
    <source>
        <dbReference type="Proteomes" id="UP001166784"/>
    </source>
</evidence>
<dbReference type="Proteomes" id="UP001166784">
    <property type="component" value="Unassembled WGS sequence"/>
</dbReference>
<comment type="caution">
    <text evidence="1">The sequence shown here is derived from an EMBL/GenBank/DDBJ whole genome shotgun (WGS) entry which is preliminary data.</text>
</comment>
<name>A0ABS9T0F5_9ACTN</name>
<sequence length="165" mass="18353">MSSETEHAAQVAAVWAENTVTNLLDGAPEGIALPEYGTPEWARLTVRDPRRSAAVITAAELWRRHATEQARLDALLDADPIAYFREVTADADHTAARLGRALASTPTHSELVQRRKLRPPHPVTATPGWPVRLPGRPGWWRHCIDGEQVDLPYRDFDAPERRNAA</sequence>
<organism evidence="1 2">
    <name type="scientific">Streptomyces marispadix</name>
    <dbReference type="NCBI Taxonomy" id="2922868"/>
    <lineage>
        <taxon>Bacteria</taxon>
        <taxon>Bacillati</taxon>
        <taxon>Actinomycetota</taxon>
        <taxon>Actinomycetes</taxon>
        <taxon>Kitasatosporales</taxon>
        <taxon>Streptomycetaceae</taxon>
        <taxon>Streptomyces</taxon>
    </lineage>
</organism>
<dbReference type="RefSeq" id="WP_241060777.1">
    <property type="nucleotide sequence ID" value="NZ_JAKWJU010000002.1"/>
</dbReference>
<reference evidence="1" key="1">
    <citation type="submission" date="2022-03" db="EMBL/GenBank/DDBJ databases">
        <authorList>
            <person name="Santos J.D.N."/>
            <person name="Kallscheuer N."/>
            <person name="Jogler C."/>
            <person name="Lage O.M."/>
        </authorList>
    </citation>
    <scope>NUCLEOTIDE SEQUENCE</scope>
    <source>
        <strain evidence="1">M600PL45_2</strain>
    </source>
</reference>
<keyword evidence="2" id="KW-1185">Reference proteome</keyword>
<dbReference type="EMBL" id="JAKWJU010000002">
    <property type="protein sequence ID" value="MCH6162015.1"/>
    <property type="molecule type" value="Genomic_DNA"/>
</dbReference>
<protein>
    <recommendedName>
        <fullName evidence="3">DUF2742 domain-containing protein</fullName>
    </recommendedName>
</protein>
<reference evidence="1" key="2">
    <citation type="journal article" date="2023" name="Int. J. Syst. Evol. Microbiol.">
        <title>Streptomyces marispadix sp. nov., isolated from marine beach sediment of the Northern Coast of Portugal.</title>
        <authorList>
            <person name="dos Santos J.D.N."/>
            <person name="Vitorino I.R."/>
            <person name="Kallscheuer N."/>
            <person name="Srivastava A."/>
            <person name="Krautwurst S."/>
            <person name="Marz M."/>
            <person name="Jogler C."/>
            <person name="Lobo Da Cunha A."/>
            <person name="Catita J."/>
            <person name="Goncalves H."/>
            <person name="Gonzalez I."/>
            <person name="Reyes F."/>
            <person name="Lage O.M."/>
        </authorList>
    </citation>
    <scope>NUCLEOTIDE SEQUENCE</scope>
    <source>
        <strain evidence="1">M600PL45_2</strain>
    </source>
</reference>